<evidence type="ECO:0000313" key="2">
    <source>
        <dbReference type="EMBL" id="CAI45897.1"/>
    </source>
</evidence>
<evidence type="ECO:0000256" key="1">
    <source>
        <dbReference type="SAM" id="MobiDB-lite"/>
    </source>
</evidence>
<dbReference type="EMBL" id="AJ876809">
    <property type="protein sequence ID" value="CAI45897.1"/>
    <property type="molecule type" value="mRNA"/>
</dbReference>
<feature type="region of interest" description="Disordered" evidence="1">
    <location>
        <begin position="1"/>
        <end position="67"/>
    </location>
</feature>
<organism evidence="2">
    <name type="scientific">Acanthamoeba polyphaga</name>
    <name type="common">Amoeba</name>
    <dbReference type="NCBI Taxonomy" id="5757"/>
    <lineage>
        <taxon>Eukaryota</taxon>
        <taxon>Amoebozoa</taxon>
        <taxon>Discosea</taxon>
        <taxon>Longamoebia</taxon>
        <taxon>Centramoebida</taxon>
        <taxon>Acanthamoebidae</taxon>
        <taxon>Acanthamoeba</taxon>
    </lineage>
</organism>
<name>Q4GZR2_ACAPO</name>
<proteinExistence type="evidence at transcript level"/>
<accession>Q4GZR2</accession>
<feature type="compositionally biased region" description="Basic and acidic residues" evidence="1">
    <location>
        <begin position="1"/>
        <end position="17"/>
    </location>
</feature>
<protein>
    <submittedName>
        <fullName evidence="2">CCAAT/enhancer-binding-like protein</fullName>
    </submittedName>
</protein>
<dbReference type="AlphaFoldDB" id="Q4GZR2"/>
<feature type="compositionally biased region" description="Basic residues" evidence="1">
    <location>
        <begin position="32"/>
        <end position="41"/>
    </location>
</feature>
<reference evidence="2" key="1">
    <citation type="journal article" date="2006" name="Appl. Environ. Microbiol.">
        <title>Identification of eukaryotic open reading frames in metagenomic cDNA libraries made from environmental samples.</title>
        <authorList>
            <person name="Grant S."/>
            <person name="Grant W.D."/>
            <person name="Cowan D.A."/>
            <person name="Jones B.E."/>
            <person name="Ma Y."/>
            <person name="Ventosa A."/>
            <person name="Heaphy S."/>
        </authorList>
    </citation>
    <scope>NUCLEOTIDE SEQUENCE</scope>
    <source>
        <strain evidence="2">Ros-91</strain>
    </source>
</reference>
<sequence length="116" mass="13011">MANEILDKQKKLEEEKSTMSLRGDGNGDARAVKGRVLRNRRGGKDKDGGYGQAYSRHKTAQPPHINYTLNDDEIMTDLSLMKKRELPPSDRRRLCQEASDWMAPLPNEGKSAKLGA</sequence>